<dbReference type="KEGG" id="ngr:NAEGRDRAFT_74447"/>
<dbReference type="AlphaFoldDB" id="D2VZD1"/>
<accession>D2VZD1</accession>
<evidence type="ECO:0000313" key="1">
    <source>
        <dbReference type="EMBL" id="EFC37770.1"/>
    </source>
</evidence>
<dbReference type="Gene3D" id="3.30.420.40">
    <property type="match status" value="1"/>
</dbReference>
<keyword evidence="2" id="KW-1185">Reference proteome</keyword>
<gene>
    <name evidence="1" type="ORF">NAEGRDRAFT_74447</name>
</gene>
<reference evidence="1 2" key="1">
    <citation type="journal article" date="2010" name="Cell">
        <title>The genome of Naegleria gruberi illuminates early eukaryotic versatility.</title>
        <authorList>
            <person name="Fritz-Laylin L.K."/>
            <person name="Prochnik S.E."/>
            <person name="Ginger M.L."/>
            <person name="Dacks J.B."/>
            <person name="Carpenter M.L."/>
            <person name="Field M.C."/>
            <person name="Kuo A."/>
            <person name="Paredez A."/>
            <person name="Chapman J."/>
            <person name="Pham J."/>
            <person name="Shu S."/>
            <person name="Neupane R."/>
            <person name="Cipriano M."/>
            <person name="Mancuso J."/>
            <person name="Tu H."/>
            <person name="Salamov A."/>
            <person name="Lindquist E."/>
            <person name="Shapiro H."/>
            <person name="Lucas S."/>
            <person name="Grigoriev I.V."/>
            <person name="Cande W.Z."/>
            <person name="Fulton C."/>
            <person name="Rokhsar D.S."/>
            <person name="Dawson S.C."/>
        </authorList>
    </citation>
    <scope>NUCLEOTIDE SEQUENCE [LARGE SCALE GENOMIC DNA]</scope>
    <source>
        <strain evidence="1 2">NEG-M</strain>
    </source>
</reference>
<name>D2VZD1_NAEGR</name>
<dbReference type="InParanoid" id="D2VZD1"/>
<sequence length="343" mass="38751">MLLASVLLSIFAICFTIVLIILCKTEFDSDEIYVFPSVSIDGKEEDNTSSIFEPLPTCSSAPLSSTHEEVDESVPLIIDLGLFDCYYGRPKNSDGVSSPMYMLSTVGFRSDFSTLDFGNCQEYSKCGFEYKFLMANVENVERYFIDFVTNIINKSDLGNKKIRLLIVGPELDYDNEIRKKMTQLLFECSNVTHLCITKPSEMAAFALEKKNAIIIHSDGISTNIVPVIEGESSDYLLRFENSLVDYKNLTKFYMKNQTKLGETVNASSTGISKLVIELLSDLGDDYNFTDTIVSGRSLSFKRMKEWKSIPNISKSEYKPEELVWMGACKFATYSSNQRWVSLQ</sequence>
<proteinExistence type="predicted"/>
<dbReference type="RefSeq" id="XP_002670514.1">
    <property type="nucleotide sequence ID" value="XM_002670468.1"/>
</dbReference>
<dbReference type="EMBL" id="GG738914">
    <property type="protein sequence ID" value="EFC37770.1"/>
    <property type="molecule type" value="Genomic_DNA"/>
</dbReference>
<protein>
    <submittedName>
        <fullName evidence="1">Predicted protein</fullName>
    </submittedName>
</protein>
<organism evidence="2">
    <name type="scientific">Naegleria gruberi</name>
    <name type="common">Amoeba</name>
    <dbReference type="NCBI Taxonomy" id="5762"/>
    <lineage>
        <taxon>Eukaryota</taxon>
        <taxon>Discoba</taxon>
        <taxon>Heterolobosea</taxon>
        <taxon>Tetramitia</taxon>
        <taxon>Eutetramitia</taxon>
        <taxon>Vahlkampfiidae</taxon>
        <taxon>Naegleria</taxon>
    </lineage>
</organism>
<dbReference type="VEuPathDB" id="AmoebaDB:NAEGRDRAFT_74447"/>
<evidence type="ECO:0000313" key="2">
    <source>
        <dbReference type="Proteomes" id="UP000006671"/>
    </source>
</evidence>
<dbReference type="GeneID" id="8853625"/>
<dbReference type="Proteomes" id="UP000006671">
    <property type="component" value="Unassembled WGS sequence"/>
</dbReference>